<feature type="domain" description="Myb-like" evidence="6">
    <location>
        <begin position="9"/>
        <end position="80"/>
    </location>
</feature>
<protein>
    <recommendedName>
        <fullName evidence="2">Regulatory protein zeste</fullName>
    </recommendedName>
</protein>
<comment type="subunit">
    <text evidence="1">Self-associates forming complexes of several hundred monomers.</text>
</comment>
<dbReference type="InterPro" id="IPR001005">
    <property type="entry name" value="SANT/Myb"/>
</dbReference>
<dbReference type="EMBL" id="HBUF01401251">
    <property type="protein sequence ID" value="CAG6736938.1"/>
    <property type="molecule type" value="Transcribed_RNA"/>
</dbReference>
<comment type="function">
    <text evidence="5">Involved in transvection phenomena (= synapsis-dependent gene expression), where the synaptic pairing of chromosomes carrying genes with which zeste interacts influences the expression of these genes. Zeste binds to DNA and stimulates transcription from a nearby promoter.</text>
</comment>
<evidence type="ECO:0000256" key="3">
    <source>
        <dbReference type="ARBA" id="ARBA00023015"/>
    </source>
</evidence>
<sequence>MLPISKRPYSPPFSPAENSFLIELVQKHGKILEGKDTDANSLREKNAVWETLCEEFNAKGLVTFRNVMSLRNKWKLMKKEARKEYADHKRYSNGTGGGPPPKELSDLYYSITNITGDVSIEGGKGSPDCDYQLVNQTTGKPTINAFPVTNQVAAKPPINPSPRASHTKHLADSFNDSDLENLLEEVDEEGDNSTYSTNTAIPADTTVWPGSGYTTTMLKKQKSKPLRDVTGGNRGAVSQYQVNIEKKQEVLMLQEGHFRSLQSTQATEKELLELRKTQELELYSLRVNYEKEKHLRETEDFKKRVAREEAMFTADLVERTIKKKRASRLFELKEQKLLLEIKHLGGASNNNNE</sequence>
<evidence type="ECO:0000259" key="6">
    <source>
        <dbReference type="SMART" id="SM00717"/>
    </source>
</evidence>
<accession>A0A8D8YXL8</accession>
<name>A0A8D8YXL8_9HEMI</name>
<dbReference type="PANTHER" id="PTHR21411:SF0">
    <property type="entry name" value="REGULATORY PROTEIN ZESTE"/>
    <property type="match status" value="1"/>
</dbReference>
<reference evidence="7" key="1">
    <citation type="submission" date="2021-05" db="EMBL/GenBank/DDBJ databases">
        <authorList>
            <person name="Alioto T."/>
            <person name="Alioto T."/>
            <person name="Gomez Garrido J."/>
        </authorList>
    </citation>
    <scope>NUCLEOTIDE SEQUENCE</scope>
</reference>
<dbReference type="PANTHER" id="PTHR21411">
    <property type="entry name" value="APONTIC"/>
    <property type="match status" value="1"/>
</dbReference>
<proteinExistence type="predicted"/>
<dbReference type="Pfam" id="PF13873">
    <property type="entry name" value="Myb_DNA-bind_5"/>
    <property type="match status" value="1"/>
</dbReference>
<evidence type="ECO:0000256" key="2">
    <source>
        <dbReference type="ARBA" id="ARBA00016807"/>
    </source>
</evidence>
<evidence type="ECO:0000256" key="1">
    <source>
        <dbReference type="ARBA" id="ARBA00011764"/>
    </source>
</evidence>
<evidence type="ECO:0000256" key="5">
    <source>
        <dbReference type="ARBA" id="ARBA00025466"/>
    </source>
</evidence>
<dbReference type="AlphaFoldDB" id="A0A8D8YXL8"/>
<keyword evidence="4" id="KW-0804">Transcription</keyword>
<dbReference type="InterPro" id="IPR028002">
    <property type="entry name" value="Myb_DNA-bind_5"/>
</dbReference>
<evidence type="ECO:0000256" key="4">
    <source>
        <dbReference type="ARBA" id="ARBA00023163"/>
    </source>
</evidence>
<evidence type="ECO:0000313" key="7">
    <source>
        <dbReference type="EMBL" id="CAG6736938.1"/>
    </source>
</evidence>
<dbReference type="EMBL" id="HBUF01578723">
    <property type="protein sequence ID" value="CAG6769349.1"/>
    <property type="molecule type" value="Transcribed_RNA"/>
</dbReference>
<dbReference type="SMART" id="SM00717">
    <property type="entry name" value="SANT"/>
    <property type="match status" value="1"/>
</dbReference>
<dbReference type="GO" id="GO:0003677">
    <property type="term" value="F:DNA binding"/>
    <property type="evidence" value="ECO:0007669"/>
    <property type="project" value="UniProtKB-KW"/>
</dbReference>
<keyword evidence="3" id="KW-0805">Transcription regulation</keyword>
<organism evidence="7">
    <name type="scientific">Cacopsylla melanoneura</name>
    <dbReference type="NCBI Taxonomy" id="428564"/>
    <lineage>
        <taxon>Eukaryota</taxon>
        <taxon>Metazoa</taxon>
        <taxon>Ecdysozoa</taxon>
        <taxon>Arthropoda</taxon>
        <taxon>Hexapoda</taxon>
        <taxon>Insecta</taxon>
        <taxon>Pterygota</taxon>
        <taxon>Neoptera</taxon>
        <taxon>Paraneoptera</taxon>
        <taxon>Hemiptera</taxon>
        <taxon>Sternorrhyncha</taxon>
        <taxon>Psylloidea</taxon>
        <taxon>Psyllidae</taxon>
        <taxon>Psyllinae</taxon>
        <taxon>Cacopsylla</taxon>
    </lineage>
</organism>
<keyword evidence="7" id="KW-0238">DNA-binding</keyword>